<comment type="catalytic activity">
    <reaction evidence="7">
        <text>D-glucose 6-phosphate + NADP(+) = 6-phospho-D-glucono-1,5-lactone + NADPH + H(+)</text>
        <dbReference type="Rhea" id="RHEA:15841"/>
        <dbReference type="ChEBI" id="CHEBI:15378"/>
        <dbReference type="ChEBI" id="CHEBI:57783"/>
        <dbReference type="ChEBI" id="CHEBI:57955"/>
        <dbReference type="ChEBI" id="CHEBI:58349"/>
        <dbReference type="ChEBI" id="CHEBI:61548"/>
        <dbReference type="EC" id="1.1.1.49"/>
    </reaction>
</comment>
<evidence type="ECO:0000256" key="2">
    <source>
        <dbReference type="ARBA" id="ARBA00009975"/>
    </source>
</evidence>
<protein>
    <recommendedName>
        <fullName evidence="7">Glucose-6-phosphate 1-dehydrogenase</fullName>
        <shortName evidence="7">G6PD</shortName>
        <ecNumber evidence="7">1.1.1.49</ecNumber>
    </recommendedName>
</protein>
<evidence type="ECO:0000259" key="9">
    <source>
        <dbReference type="Pfam" id="PF00479"/>
    </source>
</evidence>
<keyword evidence="5 7" id="KW-0560">Oxidoreductase</keyword>
<evidence type="ECO:0000256" key="8">
    <source>
        <dbReference type="SAM" id="MobiDB-lite"/>
    </source>
</evidence>
<feature type="binding site" evidence="7">
    <location>
        <begin position="103"/>
        <end position="104"/>
    </location>
    <ligand>
        <name>NADP(+)</name>
        <dbReference type="ChEBI" id="CHEBI:58349"/>
    </ligand>
</feature>
<feature type="binding site" evidence="7">
    <location>
        <position position="227"/>
    </location>
    <ligand>
        <name>substrate</name>
    </ligand>
</feature>
<dbReference type="Pfam" id="PF02781">
    <property type="entry name" value="G6PD_C"/>
    <property type="match status" value="1"/>
</dbReference>
<feature type="active site" description="Proton acceptor" evidence="7">
    <location>
        <position position="251"/>
    </location>
</feature>
<dbReference type="EC" id="1.1.1.49" evidence="7"/>
<dbReference type="InterPro" id="IPR036291">
    <property type="entry name" value="NAD(P)-bd_dom_sf"/>
</dbReference>
<feature type="binding site" evidence="7">
    <location>
        <position position="193"/>
    </location>
    <ligand>
        <name>substrate</name>
    </ligand>
</feature>
<evidence type="ECO:0000256" key="1">
    <source>
        <dbReference type="ARBA" id="ARBA00004937"/>
    </source>
</evidence>
<comment type="caution">
    <text evidence="7">Lacks conserved residue(s) required for the propagation of feature annotation.</text>
</comment>
<keyword evidence="6 7" id="KW-0119">Carbohydrate metabolism</keyword>
<feature type="binding site" evidence="7">
    <location>
        <position position="53"/>
    </location>
    <ligand>
        <name>NADP(+)</name>
        <dbReference type="ChEBI" id="CHEBI:58349"/>
    </ligand>
</feature>
<dbReference type="GO" id="GO:0009051">
    <property type="term" value="P:pentose-phosphate shunt, oxidative branch"/>
    <property type="evidence" value="ECO:0007669"/>
    <property type="project" value="TreeGrafter"/>
</dbReference>
<accession>A0A967B5V7</accession>
<evidence type="ECO:0000256" key="5">
    <source>
        <dbReference type="ARBA" id="ARBA00023002"/>
    </source>
</evidence>
<evidence type="ECO:0000256" key="7">
    <source>
        <dbReference type="HAMAP-Rule" id="MF_00966"/>
    </source>
</evidence>
<comment type="function">
    <text evidence="7">Catalyzes the oxidation of glucose 6-phosphate to 6-phosphogluconolactone.</text>
</comment>
<feature type="binding site" evidence="7">
    <location>
        <position position="159"/>
    </location>
    <ligand>
        <name>NADP(+)</name>
        <dbReference type="ChEBI" id="CHEBI:58349"/>
    </ligand>
</feature>
<dbReference type="GO" id="GO:0005829">
    <property type="term" value="C:cytosol"/>
    <property type="evidence" value="ECO:0007669"/>
    <property type="project" value="TreeGrafter"/>
</dbReference>
<evidence type="ECO:0000256" key="6">
    <source>
        <dbReference type="ARBA" id="ARBA00023277"/>
    </source>
</evidence>
<feature type="domain" description="Glucose-6-phosphate dehydrogenase C-terminal" evidence="10">
    <location>
        <begin position="201"/>
        <end position="490"/>
    </location>
</feature>
<dbReference type="HAMAP" id="MF_00966">
    <property type="entry name" value="G6PD"/>
    <property type="match status" value="1"/>
</dbReference>
<feature type="domain" description="Glucose-6-phosphate dehydrogenase NAD-binding" evidence="9">
    <location>
        <begin position="16"/>
        <end position="198"/>
    </location>
</feature>
<dbReference type="SUPFAM" id="SSF55347">
    <property type="entry name" value="Glyceraldehyde-3-phosphate dehydrogenase-like, C-terminal domain"/>
    <property type="match status" value="1"/>
</dbReference>
<dbReference type="SUPFAM" id="SSF51735">
    <property type="entry name" value="NAD(P)-binding Rossmann-fold domains"/>
    <property type="match status" value="1"/>
</dbReference>
<dbReference type="PIRSF" id="PIRSF000110">
    <property type="entry name" value="G6PD"/>
    <property type="match status" value="1"/>
</dbReference>
<dbReference type="GO" id="GO:0006006">
    <property type="term" value="P:glucose metabolic process"/>
    <property type="evidence" value="ECO:0007669"/>
    <property type="project" value="UniProtKB-KW"/>
</dbReference>
<dbReference type="Gene3D" id="3.30.360.10">
    <property type="entry name" value="Dihydrodipicolinate Reductase, domain 2"/>
    <property type="match status" value="1"/>
</dbReference>
<dbReference type="Pfam" id="PF00479">
    <property type="entry name" value="G6PD_N"/>
    <property type="match status" value="1"/>
</dbReference>
<feature type="binding site" evidence="7">
    <location>
        <position position="347"/>
    </location>
    <ligand>
        <name>substrate</name>
    </ligand>
</feature>
<dbReference type="NCBIfam" id="TIGR00871">
    <property type="entry name" value="zwf"/>
    <property type="match status" value="1"/>
</dbReference>
<evidence type="ECO:0000259" key="10">
    <source>
        <dbReference type="Pfam" id="PF02781"/>
    </source>
</evidence>
<evidence type="ECO:0000313" key="11">
    <source>
        <dbReference type="EMBL" id="NHO54380.1"/>
    </source>
</evidence>
<evidence type="ECO:0000256" key="4">
    <source>
        <dbReference type="ARBA" id="ARBA00022857"/>
    </source>
</evidence>
<dbReference type="GO" id="GO:0050661">
    <property type="term" value="F:NADP binding"/>
    <property type="evidence" value="ECO:0007669"/>
    <property type="project" value="UniProtKB-UniRule"/>
</dbReference>
<dbReference type="PROSITE" id="PS00069">
    <property type="entry name" value="G6P_DEHYDROGENASE"/>
    <property type="match status" value="1"/>
</dbReference>
<dbReference type="Gene3D" id="3.40.50.720">
    <property type="entry name" value="NAD(P)-binding Rossmann-like Domain"/>
    <property type="match status" value="1"/>
</dbReference>
<comment type="pathway">
    <text evidence="1 7">Carbohydrate degradation; pentose phosphate pathway; D-ribulose 5-phosphate from D-glucose 6-phosphate (oxidative stage): step 1/3.</text>
</comment>
<evidence type="ECO:0000256" key="3">
    <source>
        <dbReference type="ARBA" id="ARBA00022526"/>
    </source>
</evidence>
<organism evidence="11 12">
    <name type="scientific">Acetobacter estunensis</name>
    <dbReference type="NCBI Taxonomy" id="104097"/>
    <lineage>
        <taxon>Bacteria</taxon>
        <taxon>Pseudomonadati</taxon>
        <taxon>Pseudomonadota</taxon>
        <taxon>Alphaproteobacteria</taxon>
        <taxon>Acetobacterales</taxon>
        <taxon>Acetobacteraceae</taxon>
        <taxon>Acetobacter</taxon>
    </lineage>
</organism>
<dbReference type="InterPro" id="IPR022674">
    <property type="entry name" value="G6P_DH_NAD-bd"/>
</dbReference>
<feature type="binding site" evidence="7">
    <location>
        <position position="246"/>
    </location>
    <ligand>
        <name>substrate</name>
    </ligand>
</feature>
<dbReference type="RefSeq" id="WP_166316380.1">
    <property type="nucleotide sequence ID" value="NZ_WOTH01000021.1"/>
</dbReference>
<dbReference type="PANTHER" id="PTHR23429:SF0">
    <property type="entry name" value="GLUCOSE-6-PHOSPHATE 1-DEHYDROGENASE"/>
    <property type="match status" value="1"/>
</dbReference>
<dbReference type="AlphaFoldDB" id="A0A967B5V7"/>
<feature type="binding site" evidence="7">
    <location>
        <position position="189"/>
    </location>
    <ligand>
        <name>substrate</name>
    </ligand>
</feature>
<comment type="caution">
    <text evidence="11">The sequence shown here is derived from an EMBL/GenBank/DDBJ whole genome shotgun (WGS) entry which is preliminary data.</text>
</comment>
<comment type="similarity">
    <text evidence="2 7">Belongs to the glucose-6-phosphate dehydrogenase family.</text>
</comment>
<reference evidence="11" key="1">
    <citation type="submission" date="2019-11" db="EMBL/GenBank/DDBJ databases">
        <title>Description of new Acetobacter species.</title>
        <authorList>
            <person name="Cleenwerck I."/>
            <person name="Sombolestani A.S."/>
        </authorList>
    </citation>
    <scope>NUCLEOTIDE SEQUENCE</scope>
    <source>
        <strain evidence="11">LMG 1626</strain>
    </source>
</reference>
<evidence type="ECO:0000313" key="12">
    <source>
        <dbReference type="Proteomes" id="UP000597459"/>
    </source>
</evidence>
<dbReference type="Proteomes" id="UP000597459">
    <property type="component" value="Unassembled WGS sequence"/>
</dbReference>
<feature type="region of interest" description="Disordered" evidence="8">
    <location>
        <begin position="463"/>
        <end position="501"/>
    </location>
</feature>
<dbReference type="GO" id="GO:0004345">
    <property type="term" value="F:glucose-6-phosphate dehydrogenase activity"/>
    <property type="evidence" value="ECO:0007669"/>
    <property type="project" value="UniProtKB-UniRule"/>
</dbReference>
<sequence>MTTATTASSTPAATLVLFGARGDLVRRLLVPALYDLRRSGLLPEAFLIVGVDRVEGDTGNWRDSLRDFLAETTRDPLAEFQATGIDAEIWNWLAGRLEYVRLDFAESDGLAGLRPHVSGNAIFYLAVPSRLFGPVIGELAKAGLLDETPASFRRVVVEKPFGLDLASAQALNRQCAAVMKSEQIFRIDHFLGKEEVRNILITRFANMLFEPVWNSRFIDNVQISATETITVGTRGAFYESTGALRDMVPNHLFQLLSLVAMEPPTSLAGAGLSEARQALFEAIEPVQPGDVVRGQYEAGVVAGEAVPAYRATPGVDPHSRVETFVALKLHVDTPRWEGVPFYLRTGKAMGSRVTEVVVTFRAAEALAEVKGADRPNRIIFRIQPDGGVRIGFEGLAQGPGLSKTAMVARMFEREFSPVHPDVGYEALLYGCLHGDHTLFQRADNVERAWAVLEPVLQAWKDGGAPESYSAGSDGPAGARELLARDGRAWEKATETDGQVGS</sequence>
<feature type="compositionally biased region" description="Basic and acidic residues" evidence="8">
    <location>
        <begin position="481"/>
        <end position="494"/>
    </location>
</feature>
<dbReference type="InterPro" id="IPR001282">
    <property type="entry name" value="G6P_DH"/>
</dbReference>
<keyword evidence="4 7" id="KW-0521">NADP</keyword>
<dbReference type="EMBL" id="WOTH01000021">
    <property type="protein sequence ID" value="NHO54380.1"/>
    <property type="molecule type" value="Genomic_DNA"/>
</dbReference>
<dbReference type="PRINTS" id="PR00079">
    <property type="entry name" value="G6PDHDRGNASE"/>
</dbReference>
<gene>
    <name evidence="7 11" type="primary">zwf</name>
    <name evidence="11" type="ORF">GOB87_10495</name>
</gene>
<keyword evidence="3 7" id="KW-0313">Glucose metabolism</keyword>
<keyword evidence="12" id="KW-1185">Reference proteome</keyword>
<proteinExistence type="inferred from homology"/>
<dbReference type="InterPro" id="IPR022675">
    <property type="entry name" value="G6P_DH_C"/>
</dbReference>
<dbReference type="InterPro" id="IPR019796">
    <property type="entry name" value="G6P_DH_AS"/>
</dbReference>
<name>A0A967B5V7_9PROT</name>
<dbReference type="PANTHER" id="PTHR23429">
    <property type="entry name" value="GLUCOSE-6-PHOSPHATE 1-DEHYDROGENASE G6PD"/>
    <property type="match status" value="1"/>
</dbReference>